<proteinExistence type="predicted"/>
<protein>
    <submittedName>
        <fullName evidence="5">Uncharacterized protein LOC106459411 isoform X2</fullName>
    </submittedName>
</protein>
<evidence type="ECO:0000259" key="3">
    <source>
        <dbReference type="PROSITE" id="PS50853"/>
    </source>
</evidence>
<keyword evidence="1" id="KW-0812">Transmembrane</keyword>
<gene>
    <name evidence="5" type="primary">LOC106459411</name>
</gene>
<dbReference type="InterPro" id="IPR003961">
    <property type="entry name" value="FN3_dom"/>
</dbReference>
<dbReference type="Proteomes" id="UP000694941">
    <property type="component" value="Unplaced"/>
</dbReference>
<keyword evidence="2" id="KW-0732">Signal</keyword>
<dbReference type="GeneID" id="106459411"/>
<dbReference type="PROSITE" id="PS50853">
    <property type="entry name" value="FN3"/>
    <property type="match status" value="1"/>
</dbReference>
<reference evidence="5" key="1">
    <citation type="submission" date="2025-08" db="UniProtKB">
        <authorList>
            <consortium name="RefSeq"/>
        </authorList>
    </citation>
    <scope>IDENTIFICATION</scope>
    <source>
        <tissue evidence="5">Muscle</tissue>
    </source>
</reference>
<dbReference type="Gene3D" id="2.60.40.10">
    <property type="entry name" value="Immunoglobulins"/>
    <property type="match status" value="1"/>
</dbReference>
<evidence type="ECO:0000313" key="4">
    <source>
        <dbReference type="Proteomes" id="UP000694941"/>
    </source>
</evidence>
<dbReference type="InterPro" id="IPR036116">
    <property type="entry name" value="FN3_sf"/>
</dbReference>
<accession>A0ABM1B484</accession>
<evidence type="ECO:0000256" key="2">
    <source>
        <dbReference type="SAM" id="SignalP"/>
    </source>
</evidence>
<keyword evidence="1" id="KW-1133">Transmembrane helix</keyword>
<evidence type="ECO:0000313" key="5">
    <source>
        <dbReference type="RefSeq" id="XP_013774484.1"/>
    </source>
</evidence>
<evidence type="ECO:0000256" key="1">
    <source>
        <dbReference type="SAM" id="Phobius"/>
    </source>
</evidence>
<keyword evidence="4" id="KW-1185">Reference proteome</keyword>
<feature type="transmembrane region" description="Helical" evidence="1">
    <location>
        <begin position="171"/>
        <end position="193"/>
    </location>
</feature>
<name>A0ABM1B484_LIMPO</name>
<organism evidence="4 5">
    <name type="scientific">Limulus polyphemus</name>
    <name type="common">Atlantic horseshoe crab</name>
    <dbReference type="NCBI Taxonomy" id="6850"/>
    <lineage>
        <taxon>Eukaryota</taxon>
        <taxon>Metazoa</taxon>
        <taxon>Ecdysozoa</taxon>
        <taxon>Arthropoda</taxon>
        <taxon>Chelicerata</taxon>
        <taxon>Merostomata</taxon>
        <taxon>Xiphosura</taxon>
        <taxon>Limulidae</taxon>
        <taxon>Limulus</taxon>
    </lineage>
</organism>
<dbReference type="RefSeq" id="XP_013774484.1">
    <property type="nucleotide sequence ID" value="XM_013919030.2"/>
</dbReference>
<keyword evidence="1" id="KW-0472">Membrane</keyword>
<feature type="signal peptide" evidence="2">
    <location>
        <begin position="1"/>
        <end position="28"/>
    </location>
</feature>
<feature type="chain" id="PRO_5046727991" evidence="2">
    <location>
        <begin position="29"/>
        <end position="224"/>
    </location>
</feature>
<dbReference type="CDD" id="cd00063">
    <property type="entry name" value="FN3"/>
    <property type="match status" value="1"/>
</dbReference>
<feature type="domain" description="Fibronectin type-III" evidence="3">
    <location>
        <begin position="37"/>
        <end position="131"/>
    </location>
</feature>
<dbReference type="InterPro" id="IPR013783">
    <property type="entry name" value="Ig-like_fold"/>
</dbReference>
<sequence>MWLNAMDHLESKLLSTVIFFTLKYFALAEVNSTEPKAVIEVSLYDKSPTTVEIDWHTRVIHRQNLSDCELVYSRLDSPEQVEVWSNFIPTGHVFPLTGLKNNVTYHFQMICYDTIGRKFESNNLEFTTGVKKKPETSVLTSDSYRSNYDTVSRKSPYLDDESLRGTQSSSVILGAVCGIVGFLIINVTVVMAVKRYSQRQMRHRRILEVEERDDYEFLYFQEFE</sequence>
<dbReference type="SUPFAM" id="SSF49265">
    <property type="entry name" value="Fibronectin type III"/>
    <property type="match status" value="1"/>
</dbReference>